<evidence type="ECO:0000256" key="1">
    <source>
        <dbReference type="SAM" id="SignalP"/>
    </source>
</evidence>
<keyword evidence="3" id="KW-1185">Reference proteome</keyword>
<reference evidence="2 3" key="1">
    <citation type="journal article" date="2017" name="Curr. Microbiol.">
        <title>Mucilaginibacter ginsenosidivorans sp. nov., Isolated from Soil of Ginseng Field.</title>
        <authorList>
            <person name="Kim M.M."/>
            <person name="Siddiqi M.Z."/>
            <person name="Im W.T."/>
        </authorList>
    </citation>
    <scope>NUCLEOTIDE SEQUENCE [LARGE SCALE GENOMIC DNA]</scope>
    <source>
        <strain evidence="2 3">Gsoil 3017</strain>
    </source>
</reference>
<dbReference type="RefSeq" id="WP_147031123.1">
    <property type="nucleotide sequence ID" value="NZ_CP042436.1"/>
</dbReference>
<dbReference type="Proteomes" id="UP000321479">
    <property type="component" value="Chromosome"/>
</dbReference>
<gene>
    <name evidence="2" type="ORF">FRZ54_08065</name>
</gene>
<proteinExistence type="predicted"/>
<organism evidence="2 3">
    <name type="scientific">Mucilaginibacter ginsenosidivorans</name>
    <dbReference type="NCBI Taxonomy" id="398053"/>
    <lineage>
        <taxon>Bacteria</taxon>
        <taxon>Pseudomonadati</taxon>
        <taxon>Bacteroidota</taxon>
        <taxon>Sphingobacteriia</taxon>
        <taxon>Sphingobacteriales</taxon>
        <taxon>Sphingobacteriaceae</taxon>
        <taxon>Mucilaginibacter</taxon>
    </lineage>
</organism>
<protein>
    <submittedName>
        <fullName evidence="2">Uncharacterized protein</fullName>
    </submittedName>
</protein>
<keyword evidence="1" id="KW-0732">Signal</keyword>
<evidence type="ECO:0000313" key="3">
    <source>
        <dbReference type="Proteomes" id="UP000321479"/>
    </source>
</evidence>
<sequence length="243" mass="26426">MKKLILLTILLAGGRAASAQDYVLKNWIDYFTIMKSGHGITIQGDDLKDSQGAYFLKGVPDGFLQKNTNYWTMTGHFLVPFNDYTGKISTDSTFEYDPNYHALKVSNIYTNRILGTNFDVQVNATFGNIGFYSDGTGTSQEAAIIFDDHTRAMSLKYYPSAIGPGLYLNFADQGSGGEKRVIVGDANGNIVMTNKIITADGKDICKTPNGSWKYIHVADDGSRLVDDATVSIDAAGTATVTIP</sequence>
<dbReference type="AlphaFoldDB" id="A0A5B8UVT3"/>
<feature type="chain" id="PRO_5023017393" evidence="1">
    <location>
        <begin position="20"/>
        <end position="243"/>
    </location>
</feature>
<dbReference type="KEGG" id="mgin:FRZ54_08065"/>
<name>A0A5B8UVT3_9SPHI</name>
<evidence type="ECO:0000313" key="2">
    <source>
        <dbReference type="EMBL" id="QEC62546.1"/>
    </source>
</evidence>
<accession>A0A5B8UVT3</accession>
<feature type="signal peptide" evidence="1">
    <location>
        <begin position="1"/>
        <end position="19"/>
    </location>
</feature>
<dbReference type="EMBL" id="CP042436">
    <property type="protein sequence ID" value="QEC62546.1"/>
    <property type="molecule type" value="Genomic_DNA"/>
</dbReference>